<evidence type="ECO:0000313" key="2">
    <source>
        <dbReference type="EMBL" id="RRT51010.1"/>
    </source>
</evidence>
<dbReference type="EMBL" id="AMZH03012444">
    <property type="protein sequence ID" value="RRT51010.1"/>
    <property type="molecule type" value="Genomic_DNA"/>
</dbReference>
<feature type="region of interest" description="Disordered" evidence="1">
    <location>
        <begin position="37"/>
        <end position="62"/>
    </location>
</feature>
<organism evidence="2 3">
    <name type="scientific">Ensete ventricosum</name>
    <name type="common">Abyssinian banana</name>
    <name type="synonym">Musa ensete</name>
    <dbReference type="NCBI Taxonomy" id="4639"/>
    <lineage>
        <taxon>Eukaryota</taxon>
        <taxon>Viridiplantae</taxon>
        <taxon>Streptophyta</taxon>
        <taxon>Embryophyta</taxon>
        <taxon>Tracheophyta</taxon>
        <taxon>Spermatophyta</taxon>
        <taxon>Magnoliopsida</taxon>
        <taxon>Liliopsida</taxon>
        <taxon>Zingiberales</taxon>
        <taxon>Musaceae</taxon>
        <taxon>Ensete</taxon>
    </lineage>
</organism>
<dbReference type="Proteomes" id="UP000287651">
    <property type="component" value="Unassembled WGS sequence"/>
</dbReference>
<protein>
    <submittedName>
        <fullName evidence="2">Uncharacterized protein</fullName>
    </submittedName>
</protein>
<reference evidence="2 3" key="1">
    <citation type="journal article" date="2014" name="Agronomy (Basel)">
        <title>A Draft Genome Sequence for Ensete ventricosum, the Drought-Tolerant Tree Against Hunger.</title>
        <authorList>
            <person name="Harrison J."/>
            <person name="Moore K.A."/>
            <person name="Paszkiewicz K."/>
            <person name="Jones T."/>
            <person name="Grant M."/>
            <person name="Ambacheew D."/>
            <person name="Muzemil S."/>
            <person name="Studholme D.J."/>
        </authorList>
    </citation>
    <scope>NUCLEOTIDE SEQUENCE [LARGE SCALE GENOMIC DNA]</scope>
</reference>
<dbReference type="AlphaFoldDB" id="A0A426YH70"/>
<evidence type="ECO:0000256" key="1">
    <source>
        <dbReference type="SAM" id="MobiDB-lite"/>
    </source>
</evidence>
<proteinExistence type="predicted"/>
<accession>A0A426YH70</accession>
<comment type="caution">
    <text evidence="2">The sequence shown here is derived from an EMBL/GenBank/DDBJ whole genome shotgun (WGS) entry which is preliminary data.</text>
</comment>
<evidence type="ECO:0000313" key="3">
    <source>
        <dbReference type="Proteomes" id="UP000287651"/>
    </source>
</evidence>
<feature type="compositionally biased region" description="Basic and acidic residues" evidence="1">
    <location>
        <begin position="37"/>
        <end position="51"/>
    </location>
</feature>
<gene>
    <name evidence="2" type="ORF">B296_00030866</name>
</gene>
<sequence length="106" mass="11585">MNPRKRRRSGGLVRLTDEHCGGERLVRGAEAERNLRHLEELGETREGKGESEGGGGGTTRFSLPMRAAMGDISPSAVRYLSTFLSLPFPPYPFTERGKVVGLDPNS</sequence>
<name>A0A426YH70_ENSVE</name>